<organism evidence="1 2">
    <name type="scientific">Crassostrea virginica</name>
    <name type="common">Eastern oyster</name>
    <dbReference type="NCBI Taxonomy" id="6565"/>
    <lineage>
        <taxon>Eukaryota</taxon>
        <taxon>Metazoa</taxon>
        <taxon>Spiralia</taxon>
        <taxon>Lophotrochozoa</taxon>
        <taxon>Mollusca</taxon>
        <taxon>Bivalvia</taxon>
        <taxon>Autobranchia</taxon>
        <taxon>Pteriomorphia</taxon>
        <taxon>Ostreida</taxon>
        <taxon>Ostreoidea</taxon>
        <taxon>Ostreidae</taxon>
        <taxon>Crassostrea</taxon>
    </lineage>
</organism>
<gene>
    <name evidence="2" type="primary">LOC111126850</name>
</gene>
<sequence>MKRHKRIKKRRIKEITDCSLRLKEELTLLRQSVDGLHTINPIQNNKNNVSFMVTCETQIEHTVNKPVKFLRFIKRCPLYNTREMPKVLGPYRYVMNQGCADPECFFPVHDGHMEYRQPIRKTTKTNTSYQLSVELPGIKDSFKVPGRKTCLDICFVRPNLFWVNNGNNIILTNTQGHRLRSINSSYSFTANENEIMYVDRDFNIQKLSYDRTNSILFMRRPSLWVPLSIHCCQSNGDILVGMMTSISNPAKARVVRYNELGAVKQNIYQNKEGRLLYRYPRYITENRNGDIVVSDEMRGRIVVTNHEGEFRFFSAVDNPRGICTDQHSCILVVCRYSQDVLVLSKNGIYLLHLRIEESPGMIRTILRTVHLMFFQTIKLGKSQERRKILSLSYDDDKNVLWVGSNDSNTVCGYKIFKEEGMYHITY</sequence>
<dbReference type="KEGG" id="cvn:111126850"/>
<keyword evidence="1" id="KW-1185">Reference proteome</keyword>
<dbReference type="Gene3D" id="2.120.10.30">
    <property type="entry name" value="TolB, C-terminal domain"/>
    <property type="match status" value="1"/>
</dbReference>
<evidence type="ECO:0000313" key="2">
    <source>
        <dbReference type="RefSeq" id="XP_022327462.1"/>
    </source>
</evidence>
<dbReference type="InterPro" id="IPR011042">
    <property type="entry name" value="6-blade_b-propeller_TolB-like"/>
</dbReference>
<dbReference type="RefSeq" id="XP_022327462.1">
    <property type="nucleotide sequence ID" value="XM_022471754.1"/>
</dbReference>
<reference evidence="2" key="1">
    <citation type="submission" date="2025-08" db="UniProtKB">
        <authorList>
            <consortium name="RefSeq"/>
        </authorList>
    </citation>
    <scope>IDENTIFICATION</scope>
    <source>
        <tissue evidence="2">Whole sample</tissue>
    </source>
</reference>
<dbReference type="Proteomes" id="UP000694844">
    <property type="component" value="Chromosome 3"/>
</dbReference>
<protein>
    <submittedName>
        <fullName evidence="2">Uncharacterized protein LOC111126850</fullName>
    </submittedName>
</protein>
<name>A0A8B8DH40_CRAVI</name>
<dbReference type="SUPFAM" id="SSF63829">
    <property type="entry name" value="Calcium-dependent phosphotriesterase"/>
    <property type="match status" value="1"/>
</dbReference>
<evidence type="ECO:0000313" key="1">
    <source>
        <dbReference type="Proteomes" id="UP000694844"/>
    </source>
</evidence>
<dbReference type="AlphaFoldDB" id="A0A8B8DH40"/>
<dbReference type="GeneID" id="111126850"/>
<proteinExistence type="predicted"/>
<accession>A0A8B8DH40</accession>